<comment type="caution">
    <text evidence="1">The sequence shown here is derived from an EMBL/GenBank/DDBJ whole genome shotgun (WGS) entry which is preliminary data.</text>
</comment>
<proteinExistence type="predicted"/>
<evidence type="ECO:0000313" key="1">
    <source>
        <dbReference type="EMBL" id="KAK9018066.1"/>
    </source>
</evidence>
<accession>A0ABR2RZ56</accession>
<sequence>MNISRRRNPMVNYSPHPDPVLSEFIAYDNKVAFIRWIAYKAQSVGGFVVYQSLMLSLIVKEITQIGAFKCASALLQGKTGLKLDVDGVYKLTGVVLAEDIRFAGPGQLHLNVAIQNISEQPHFIGWFTRQSLYMMIVFCQCETEILDSIGLLFRDTHEDDKEIEINCYVQDAKLVEIAALLTVAREEVTSPSLFKVLCDPALNGSMSLRQLVLSEIVLLMASQLTLVSTSEEMHDELNNKLETMMSMLRLIEVFERVGDKIELYRRYLTKLSKEELATHMACLLISEGFAKYEDFELKRSISCGIVTRFHKDFLELLESKLSGENEGTQLEIGTTKVYKQHDVDSLGSLPLKASLEKLCYHPFLNDWTPKKSIFKLVCILCLPQLKESLESVRLVACKTETETIGCELARQGKLIELASLLMVAPEKLIITTSPGSNDLRSDVIRRCIMSGLQASLDAEDGMRSRLEIVREIQNLLEKVGFVMNPEDTNLNDIKFFSHTSDPVDHSSFPLPLRPHEFFAAKKKHFLSTQRGLSGTHPVQGSLEGMRPYHTMVQGNSKCCAPWVSTPKSKALKFGGIPNVPWNSIRMFLYITKKIKRV</sequence>
<dbReference type="Proteomes" id="UP001396334">
    <property type="component" value="Unassembled WGS sequence"/>
</dbReference>
<name>A0ABR2RZ56_9ROSI</name>
<reference evidence="1 2" key="1">
    <citation type="journal article" date="2024" name="G3 (Bethesda)">
        <title>Genome assembly of Hibiscus sabdariffa L. provides insights into metabolisms of medicinal natural products.</title>
        <authorList>
            <person name="Kim T."/>
        </authorList>
    </citation>
    <scope>NUCLEOTIDE SEQUENCE [LARGE SCALE GENOMIC DNA]</scope>
    <source>
        <strain evidence="1">TK-2024</strain>
        <tissue evidence="1">Old leaves</tissue>
    </source>
</reference>
<protein>
    <submittedName>
        <fullName evidence="1">Uncharacterized protein</fullName>
    </submittedName>
</protein>
<keyword evidence="2" id="KW-1185">Reference proteome</keyword>
<gene>
    <name evidence="1" type="ORF">V6N11_001052</name>
</gene>
<dbReference type="EMBL" id="JBBPBN010000019">
    <property type="protein sequence ID" value="KAK9018066.1"/>
    <property type="molecule type" value="Genomic_DNA"/>
</dbReference>
<evidence type="ECO:0000313" key="2">
    <source>
        <dbReference type="Proteomes" id="UP001396334"/>
    </source>
</evidence>
<organism evidence="1 2">
    <name type="scientific">Hibiscus sabdariffa</name>
    <name type="common">roselle</name>
    <dbReference type="NCBI Taxonomy" id="183260"/>
    <lineage>
        <taxon>Eukaryota</taxon>
        <taxon>Viridiplantae</taxon>
        <taxon>Streptophyta</taxon>
        <taxon>Embryophyta</taxon>
        <taxon>Tracheophyta</taxon>
        <taxon>Spermatophyta</taxon>
        <taxon>Magnoliopsida</taxon>
        <taxon>eudicotyledons</taxon>
        <taxon>Gunneridae</taxon>
        <taxon>Pentapetalae</taxon>
        <taxon>rosids</taxon>
        <taxon>malvids</taxon>
        <taxon>Malvales</taxon>
        <taxon>Malvaceae</taxon>
        <taxon>Malvoideae</taxon>
        <taxon>Hibiscus</taxon>
    </lineage>
</organism>